<evidence type="ECO:0000313" key="2">
    <source>
        <dbReference type="Proteomes" id="UP000285636"/>
    </source>
</evidence>
<sequence>MGNPMNRPSMLLVLHDVAPSTLADYQPFVEAVDALGEVPMTWLVVPDFHRHNSLDAHPQFRRVLTHRVARGDELALHGYFHCDEGPPPGTPRDWFMRRIYTHEGEFYGLSQHAALDRLRAGIEVFDRYNWPLEGFVAPAWLMSEGTREALRQLPLHYTSDSQHLYRLPDFTPIDAPGLVWSARSAWRRGVSKLLSDQREKKWHEAPVIRLGLHPVDMRHEFSRRYWLQTLKRLLDGGRVPMTKSQWLALQRTPLGRAA</sequence>
<proteinExistence type="predicted"/>
<dbReference type="InterPro" id="IPR018763">
    <property type="entry name" value="DUF2334"/>
</dbReference>
<dbReference type="CDD" id="cd11374">
    <property type="entry name" value="CE4_u10"/>
    <property type="match status" value="1"/>
</dbReference>
<comment type="caution">
    <text evidence="1">The sequence shown here is derived from an EMBL/GenBank/DDBJ whole genome shotgun (WGS) entry which is preliminary data.</text>
</comment>
<dbReference type="AlphaFoldDB" id="A0A423ID17"/>
<dbReference type="GO" id="GO:0005975">
    <property type="term" value="P:carbohydrate metabolic process"/>
    <property type="evidence" value="ECO:0007669"/>
    <property type="project" value="InterPro"/>
</dbReference>
<evidence type="ECO:0000313" key="1">
    <source>
        <dbReference type="EMBL" id="RON23264.1"/>
    </source>
</evidence>
<dbReference type="SUPFAM" id="SSF88713">
    <property type="entry name" value="Glycoside hydrolase/deacetylase"/>
    <property type="match status" value="1"/>
</dbReference>
<dbReference type="EMBL" id="MOBK01000002">
    <property type="protein sequence ID" value="RON23264.1"/>
    <property type="molecule type" value="Genomic_DNA"/>
</dbReference>
<organism evidence="1 2">
    <name type="scientific">Pseudomonas brassicacearum</name>
    <dbReference type="NCBI Taxonomy" id="930166"/>
    <lineage>
        <taxon>Bacteria</taxon>
        <taxon>Pseudomonadati</taxon>
        <taxon>Pseudomonadota</taxon>
        <taxon>Gammaproteobacteria</taxon>
        <taxon>Pseudomonadales</taxon>
        <taxon>Pseudomonadaceae</taxon>
        <taxon>Pseudomonas</taxon>
    </lineage>
</organism>
<dbReference type="Proteomes" id="UP000285636">
    <property type="component" value="Unassembled WGS sequence"/>
</dbReference>
<gene>
    <name evidence="1" type="ORF">BK660_08395</name>
</gene>
<name>A0A423ID17_9PSED</name>
<dbReference type="InterPro" id="IPR011330">
    <property type="entry name" value="Glyco_hydro/deAcase_b/a-brl"/>
</dbReference>
<reference evidence="1 2" key="1">
    <citation type="submission" date="2016-10" db="EMBL/GenBank/DDBJ databases">
        <title>Comparative genome analysis of multiple Pseudomonas spp. focuses on biocontrol and plant growth promoting traits.</title>
        <authorList>
            <person name="Tao X.-Y."/>
            <person name="Taylor C.G."/>
        </authorList>
    </citation>
    <scope>NUCLEOTIDE SEQUENCE [LARGE SCALE GENOMIC DNA]</scope>
    <source>
        <strain evidence="1 2">38D7</strain>
    </source>
</reference>
<dbReference type="RefSeq" id="WP_123432969.1">
    <property type="nucleotide sequence ID" value="NZ_MOBK01000002.1"/>
</dbReference>
<dbReference type="Pfam" id="PF10096">
    <property type="entry name" value="DUF2334"/>
    <property type="match status" value="1"/>
</dbReference>
<accession>A0A423ID17</accession>
<dbReference type="Gene3D" id="3.20.20.370">
    <property type="entry name" value="Glycoside hydrolase/deacetylase"/>
    <property type="match status" value="1"/>
</dbReference>
<protein>
    <submittedName>
        <fullName evidence="1">DUF2334 domain-containing protein</fullName>
    </submittedName>
</protein>